<dbReference type="Gene3D" id="2.40.170.20">
    <property type="entry name" value="TonB-dependent receptor, beta-barrel domain"/>
    <property type="match status" value="1"/>
</dbReference>
<protein>
    <submittedName>
        <fullName evidence="9">Oar protein</fullName>
    </submittedName>
</protein>
<dbReference type="InterPro" id="IPR036942">
    <property type="entry name" value="Beta-barrel_TonB_sf"/>
</dbReference>
<comment type="subcellular location">
    <subcellularLocation>
        <location evidence="1">Cell outer membrane</location>
        <topology evidence="1">Multi-pass membrane protein</topology>
    </subcellularLocation>
</comment>
<evidence type="ECO:0000256" key="7">
    <source>
        <dbReference type="SAM" id="SignalP"/>
    </source>
</evidence>
<dbReference type="Gene3D" id="2.60.40.1120">
    <property type="entry name" value="Carboxypeptidase-like, regulatory domain"/>
    <property type="match status" value="1"/>
</dbReference>
<feature type="domain" description="TonB-dependent transporter Oar-like beta-barrel" evidence="8">
    <location>
        <begin position="249"/>
        <end position="321"/>
    </location>
</feature>
<keyword evidence="3" id="KW-1134">Transmembrane beta strand</keyword>
<dbReference type="KEGG" id="lum:CNR27_12890"/>
<keyword evidence="6" id="KW-0998">Cell outer membrane</keyword>
<dbReference type="RefSeq" id="WP_096299359.1">
    <property type="nucleotide sequence ID" value="NZ_CP023406.1"/>
</dbReference>
<dbReference type="GO" id="GO:0015344">
    <property type="term" value="F:siderophore uptake transmembrane transporter activity"/>
    <property type="evidence" value="ECO:0007669"/>
    <property type="project" value="TreeGrafter"/>
</dbReference>
<dbReference type="InterPro" id="IPR039426">
    <property type="entry name" value="TonB-dep_rcpt-like"/>
</dbReference>
<evidence type="ECO:0000256" key="3">
    <source>
        <dbReference type="ARBA" id="ARBA00022452"/>
    </source>
</evidence>
<keyword evidence="5" id="KW-0472">Membrane</keyword>
<dbReference type="PANTHER" id="PTHR30069">
    <property type="entry name" value="TONB-DEPENDENT OUTER MEMBRANE RECEPTOR"/>
    <property type="match status" value="1"/>
</dbReference>
<evidence type="ECO:0000256" key="1">
    <source>
        <dbReference type="ARBA" id="ARBA00004571"/>
    </source>
</evidence>
<keyword evidence="4" id="KW-0812">Transmembrane</keyword>
<dbReference type="SUPFAM" id="SSF56935">
    <property type="entry name" value="Porins"/>
    <property type="match status" value="1"/>
</dbReference>
<evidence type="ECO:0000256" key="4">
    <source>
        <dbReference type="ARBA" id="ARBA00022692"/>
    </source>
</evidence>
<evidence type="ECO:0000256" key="5">
    <source>
        <dbReference type="ARBA" id="ARBA00023136"/>
    </source>
</evidence>
<evidence type="ECO:0000259" key="8">
    <source>
        <dbReference type="Pfam" id="PF25183"/>
    </source>
</evidence>
<evidence type="ECO:0000256" key="6">
    <source>
        <dbReference type="ARBA" id="ARBA00023237"/>
    </source>
</evidence>
<dbReference type="InterPro" id="IPR057601">
    <property type="entry name" value="Oar-like_b-barrel"/>
</dbReference>
<dbReference type="Proteomes" id="UP000218968">
    <property type="component" value="Chromosome"/>
</dbReference>
<dbReference type="PANTHER" id="PTHR30069:SF46">
    <property type="entry name" value="OAR PROTEIN"/>
    <property type="match status" value="1"/>
</dbReference>
<dbReference type="GO" id="GO:0009279">
    <property type="term" value="C:cell outer membrane"/>
    <property type="evidence" value="ECO:0007669"/>
    <property type="project" value="UniProtKB-SubCell"/>
</dbReference>
<dbReference type="InterPro" id="IPR008969">
    <property type="entry name" value="CarboxyPept-like_regulatory"/>
</dbReference>
<keyword evidence="7" id="KW-0732">Signal</keyword>
<sequence>MNHTHRARLSKLSLGLIVALAAAPAFAQSTSAGVGGQVVGAGGAPVSGAEVTIVHTESGTVSRVTTDASGRYNARGLRVGGPYTITVTKPGEGTRTEDNVFLNLNQVNTVNAALSGDMTTLQTVTATAMGGGSEVFSANKMGAGTNVTLAQIEALPSIGRNIQDYMRLDPRLAQTSKGRGEISAGGQNTRFNAIRVDGVSASDTFGLESNNSPTLRQPVSLDAIEEISIELSDYDVTVTGATGAVVNAVTKSGTNTFSGSAFYTYRDQDWVRDNPDGSPFNGFIDEENFGGTFGGPIIQDKLFFFVNYDKFTRSAPGTTVSPAAARITDQQIDEVRQIASQRWGFDAGDQIAPDNLKTEVEEYAGKIDWNINDDHRASFRVSRVEQSDVFLYGFSNTGRSLSTNWSITDKQVDSYSLQFFSNWSENFSTELKGTYREYSSVRSPFSRLPSIGVAFGTPSSSGAPNSPYLNFGTESNSHYNVLETDTTNVQGSGTYYAGDHEIKFGFDYEDNGVYNLFGQNQFGSYTFASTEDFRNGDYWSYSSFAPRPGAGIGSIAADYNQKNTGLYIQDRWNVNMNLTLMFGLRVDQVTLGSEPEFNALVDRVYGYDNSVTLDGKKLWQPRFGFNYTFDSERPTQLRGGVGLFQGAAANVWVGNSFANTGLNVVEYSTPSFSGLTEAQRAAIRAQYPFSTDPDNQPQPTSQQRQSVNLMDPGFRQPSVWKANLAFDHELPWYGLVASAELLYTRVNDGIYYDRLDLGTPLSRPGQDGRDLYWANANGTGTRGRGNAGINALRAAGQMPPGFENVVGWANDGVILMRNTDKGGSQQFTASLTKPMTDTWSWVAGYTYTRATEVSPLTSSRAISNWNGRFAFNPNENVAGRSAYEIRDRFTGALTWQKAFFGDNKTSVAVFYEGRSGKPYSWGFLNDANGDGYTNDLFYVPNGYGDVEFTGGPAMEQAFFEWLSENPDLARYAGGAAPRNSATSKWVNSFDVRISQEFPGFFAGNKAEIWLDIINIGNLINKDWGEIYEVGFPLNRGVARMEGINAAGQYIYNFNPDNITAEGLYDNQDQNKGLSRWQLQVGFRYKF</sequence>
<evidence type="ECO:0000313" key="10">
    <source>
        <dbReference type="Proteomes" id="UP000218968"/>
    </source>
</evidence>
<feature type="signal peptide" evidence="7">
    <location>
        <begin position="1"/>
        <end position="27"/>
    </location>
</feature>
<dbReference type="SUPFAM" id="SSF49464">
    <property type="entry name" value="Carboxypeptidase regulatory domain-like"/>
    <property type="match status" value="1"/>
</dbReference>
<keyword evidence="10" id="KW-1185">Reference proteome</keyword>
<dbReference type="GO" id="GO:0044718">
    <property type="term" value="P:siderophore transmembrane transport"/>
    <property type="evidence" value="ECO:0007669"/>
    <property type="project" value="TreeGrafter"/>
</dbReference>
<accession>A0A290XGD6</accession>
<keyword evidence="2" id="KW-0813">Transport</keyword>
<evidence type="ECO:0000256" key="2">
    <source>
        <dbReference type="ARBA" id="ARBA00022448"/>
    </source>
</evidence>
<dbReference type="AlphaFoldDB" id="A0A290XGD6"/>
<organism evidence="9 10">
    <name type="scientific">Luteimonas chenhongjianii</name>
    <dbReference type="NCBI Taxonomy" id="2006110"/>
    <lineage>
        <taxon>Bacteria</taxon>
        <taxon>Pseudomonadati</taxon>
        <taxon>Pseudomonadota</taxon>
        <taxon>Gammaproteobacteria</taxon>
        <taxon>Lysobacterales</taxon>
        <taxon>Lysobacteraceae</taxon>
        <taxon>Luteimonas</taxon>
    </lineage>
</organism>
<dbReference type="Pfam" id="PF25183">
    <property type="entry name" value="OMP_b-brl_4"/>
    <property type="match status" value="2"/>
</dbReference>
<feature type="chain" id="PRO_5012200236" evidence="7">
    <location>
        <begin position="28"/>
        <end position="1086"/>
    </location>
</feature>
<dbReference type="Pfam" id="PF13620">
    <property type="entry name" value="CarboxypepD_reg"/>
    <property type="match status" value="1"/>
</dbReference>
<gene>
    <name evidence="9" type="ORF">CNR27_12890</name>
</gene>
<dbReference type="OrthoDB" id="9768147at2"/>
<evidence type="ECO:0000313" key="9">
    <source>
        <dbReference type="EMBL" id="ATD68215.1"/>
    </source>
</evidence>
<name>A0A290XGD6_9GAMM</name>
<reference evidence="10" key="1">
    <citation type="submission" date="2017-09" db="EMBL/GenBank/DDBJ databases">
        <title>Luteimonas liuhanmingii sp.nov., isolated from the intestinal contents of Tibetan Plateau Pika in Yushu, Qinghai Province, China.</title>
        <authorList>
            <person name="Gui Z."/>
        </authorList>
    </citation>
    <scope>NUCLEOTIDE SEQUENCE [LARGE SCALE GENOMIC DNA]</scope>
    <source>
        <strain evidence="10">100111</strain>
    </source>
</reference>
<proteinExistence type="predicted"/>
<feature type="domain" description="TonB-dependent transporter Oar-like beta-barrel" evidence="8">
    <location>
        <begin position="355"/>
        <end position="1020"/>
    </location>
</feature>
<dbReference type="EMBL" id="CP023406">
    <property type="protein sequence ID" value="ATD68215.1"/>
    <property type="molecule type" value="Genomic_DNA"/>
</dbReference>